<feature type="domain" description="HTH tetR-type" evidence="5">
    <location>
        <begin position="6"/>
        <end position="66"/>
    </location>
</feature>
<evidence type="ECO:0000256" key="4">
    <source>
        <dbReference type="PROSITE-ProRule" id="PRU00335"/>
    </source>
</evidence>
<keyword evidence="2 4" id="KW-0238">DNA-binding</keyword>
<name>A0A5M7BB11_SACHI</name>
<dbReference type="Pfam" id="PF00440">
    <property type="entry name" value="TetR_N"/>
    <property type="match status" value="1"/>
</dbReference>
<organism evidence="6 7">
    <name type="scientific">Saccharopolyspora hirsuta</name>
    <dbReference type="NCBI Taxonomy" id="1837"/>
    <lineage>
        <taxon>Bacteria</taxon>
        <taxon>Bacillati</taxon>
        <taxon>Actinomycetota</taxon>
        <taxon>Actinomycetes</taxon>
        <taxon>Pseudonocardiales</taxon>
        <taxon>Pseudonocardiaceae</taxon>
        <taxon>Saccharopolyspora</taxon>
    </lineage>
</organism>
<dbReference type="SUPFAM" id="SSF46689">
    <property type="entry name" value="Homeodomain-like"/>
    <property type="match status" value="1"/>
</dbReference>
<evidence type="ECO:0000313" key="7">
    <source>
        <dbReference type="Proteomes" id="UP000323946"/>
    </source>
</evidence>
<reference evidence="6 7" key="1">
    <citation type="submission" date="2019-09" db="EMBL/GenBank/DDBJ databases">
        <title>Draft genome sequence of the thermophilic Saccharopolyspora hirsuta VKM Ac-666T.</title>
        <authorList>
            <person name="Lobastova T.G."/>
            <person name="Fokina V."/>
            <person name="Bragin E.Y."/>
            <person name="Shtratnikova V.Y."/>
            <person name="Starodumova I.P."/>
            <person name="Tarlachkov S.V."/>
            <person name="Donova M.V."/>
        </authorList>
    </citation>
    <scope>NUCLEOTIDE SEQUENCE [LARGE SCALE GENOMIC DNA]</scope>
    <source>
        <strain evidence="6 7">VKM Ac-666</strain>
    </source>
</reference>
<keyword evidence="3" id="KW-0804">Transcription</keyword>
<dbReference type="PANTHER" id="PTHR30055:SF238">
    <property type="entry name" value="MYCOFACTOCIN BIOSYNTHESIS TRANSCRIPTIONAL REGULATOR MFTR-RELATED"/>
    <property type="match status" value="1"/>
</dbReference>
<dbReference type="RefSeq" id="WP_150070460.1">
    <property type="nucleotide sequence ID" value="NZ_JBEPDJ010000019.1"/>
</dbReference>
<dbReference type="AlphaFoldDB" id="A0A5M7BB11"/>
<keyword evidence="1" id="KW-0805">Transcription regulation</keyword>
<dbReference type="OrthoDB" id="4746440at2"/>
<proteinExistence type="predicted"/>
<dbReference type="InterPro" id="IPR050109">
    <property type="entry name" value="HTH-type_TetR-like_transc_reg"/>
</dbReference>
<sequence>MGRWQPDAEGRLQRAALELIADQGYDRTTVAEIAASAGLTERTFFRYFADKREVLFAGQERFIGMVVDALIAAPPDLAPLEAIISAFGATTAWFDERRALARSRQGAIDAHPDLQERELAKVAKLSAAMTQALRDRGASEPQAALAAAAGVAAFRFGFAQWLADEDGHDLESHILSAVEDLRKVTAV</sequence>
<dbReference type="Gene3D" id="1.10.357.10">
    <property type="entry name" value="Tetracycline Repressor, domain 2"/>
    <property type="match status" value="1"/>
</dbReference>
<dbReference type="Proteomes" id="UP000323946">
    <property type="component" value="Unassembled WGS sequence"/>
</dbReference>
<dbReference type="GO" id="GO:0000976">
    <property type="term" value="F:transcription cis-regulatory region binding"/>
    <property type="evidence" value="ECO:0007669"/>
    <property type="project" value="TreeGrafter"/>
</dbReference>
<dbReference type="PROSITE" id="PS01081">
    <property type="entry name" value="HTH_TETR_1"/>
    <property type="match status" value="1"/>
</dbReference>
<dbReference type="PROSITE" id="PS50977">
    <property type="entry name" value="HTH_TETR_2"/>
    <property type="match status" value="1"/>
</dbReference>
<protein>
    <submittedName>
        <fullName evidence="6">TetR family transcriptional regulator</fullName>
    </submittedName>
</protein>
<evidence type="ECO:0000256" key="2">
    <source>
        <dbReference type="ARBA" id="ARBA00023125"/>
    </source>
</evidence>
<dbReference type="InterPro" id="IPR009057">
    <property type="entry name" value="Homeodomain-like_sf"/>
</dbReference>
<dbReference type="PRINTS" id="PR00455">
    <property type="entry name" value="HTHTETR"/>
</dbReference>
<gene>
    <name evidence="6" type="ORF">F1721_30765</name>
</gene>
<dbReference type="InterPro" id="IPR001647">
    <property type="entry name" value="HTH_TetR"/>
</dbReference>
<evidence type="ECO:0000256" key="3">
    <source>
        <dbReference type="ARBA" id="ARBA00023163"/>
    </source>
</evidence>
<evidence type="ECO:0000256" key="1">
    <source>
        <dbReference type="ARBA" id="ARBA00023015"/>
    </source>
</evidence>
<accession>A0A5M7BB11</accession>
<dbReference type="InterPro" id="IPR023772">
    <property type="entry name" value="DNA-bd_HTH_TetR-type_CS"/>
</dbReference>
<feature type="DNA-binding region" description="H-T-H motif" evidence="4">
    <location>
        <begin position="29"/>
        <end position="48"/>
    </location>
</feature>
<comment type="caution">
    <text evidence="6">The sequence shown here is derived from an EMBL/GenBank/DDBJ whole genome shotgun (WGS) entry which is preliminary data.</text>
</comment>
<keyword evidence="7" id="KW-1185">Reference proteome</keyword>
<evidence type="ECO:0000313" key="6">
    <source>
        <dbReference type="EMBL" id="KAA5826602.1"/>
    </source>
</evidence>
<dbReference type="GO" id="GO:0003700">
    <property type="term" value="F:DNA-binding transcription factor activity"/>
    <property type="evidence" value="ECO:0007669"/>
    <property type="project" value="TreeGrafter"/>
</dbReference>
<dbReference type="PANTHER" id="PTHR30055">
    <property type="entry name" value="HTH-TYPE TRANSCRIPTIONAL REGULATOR RUTR"/>
    <property type="match status" value="1"/>
</dbReference>
<dbReference type="EMBL" id="VWPH01000018">
    <property type="protein sequence ID" value="KAA5826602.1"/>
    <property type="molecule type" value="Genomic_DNA"/>
</dbReference>
<evidence type="ECO:0000259" key="5">
    <source>
        <dbReference type="PROSITE" id="PS50977"/>
    </source>
</evidence>